<protein>
    <submittedName>
        <fullName evidence="1">Uncharacterized protein</fullName>
    </submittedName>
</protein>
<name>A0A9P5NPG4_GYMJU</name>
<dbReference type="EMBL" id="JADNYJ010000053">
    <property type="protein sequence ID" value="KAF8899507.1"/>
    <property type="molecule type" value="Genomic_DNA"/>
</dbReference>
<evidence type="ECO:0000313" key="2">
    <source>
        <dbReference type="Proteomes" id="UP000724874"/>
    </source>
</evidence>
<dbReference type="AlphaFoldDB" id="A0A9P5NPG4"/>
<keyword evidence="2" id="KW-1185">Reference proteome</keyword>
<reference evidence="1" key="1">
    <citation type="submission" date="2020-11" db="EMBL/GenBank/DDBJ databases">
        <authorList>
            <consortium name="DOE Joint Genome Institute"/>
            <person name="Ahrendt S."/>
            <person name="Riley R."/>
            <person name="Andreopoulos W."/>
            <person name="LaButti K."/>
            <person name="Pangilinan J."/>
            <person name="Ruiz-duenas F.J."/>
            <person name="Barrasa J.M."/>
            <person name="Sanchez-Garcia M."/>
            <person name="Camarero S."/>
            <person name="Miyauchi S."/>
            <person name="Serrano A."/>
            <person name="Linde D."/>
            <person name="Babiker R."/>
            <person name="Drula E."/>
            <person name="Ayuso-Fernandez I."/>
            <person name="Pacheco R."/>
            <person name="Padilla G."/>
            <person name="Ferreira P."/>
            <person name="Barriuso J."/>
            <person name="Kellner H."/>
            <person name="Castanera R."/>
            <person name="Alfaro M."/>
            <person name="Ramirez L."/>
            <person name="Pisabarro A.G."/>
            <person name="Kuo A."/>
            <person name="Tritt A."/>
            <person name="Lipzen A."/>
            <person name="He G."/>
            <person name="Yan M."/>
            <person name="Ng V."/>
            <person name="Cullen D."/>
            <person name="Martin F."/>
            <person name="Rosso M.-N."/>
            <person name="Henrissat B."/>
            <person name="Hibbett D."/>
            <person name="Martinez A.T."/>
            <person name="Grigoriev I.V."/>
        </authorList>
    </citation>
    <scope>NUCLEOTIDE SEQUENCE</scope>
    <source>
        <strain evidence="1">AH 44721</strain>
    </source>
</reference>
<proteinExistence type="predicted"/>
<accession>A0A9P5NPG4</accession>
<dbReference type="Proteomes" id="UP000724874">
    <property type="component" value="Unassembled WGS sequence"/>
</dbReference>
<gene>
    <name evidence="1" type="ORF">CPB84DRAFT_1780453</name>
</gene>
<evidence type="ECO:0000313" key="1">
    <source>
        <dbReference type="EMBL" id="KAF8899507.1"/>
    </source>
</evidence>
<sequence length="52" mass="5915">MILATLSRFHLSLHAFHLPSPHFPPHDLKHSPPPFLLECGNYIRRVACAATR</sequence>
<comment type="caution">
    <text evidence="1">The sequence shown here is derived from an EMBL/GenBank/DDBJ whole genome shotgun (WGS) entry which is preliminary data.</text>
</comment>
<organism evidence="1 2">
    <name type="scientific">Gymnopilus junonius</name>
    <name type="common">Spectacular rustgill mushroom</name>
    <name type="synonym">Gymnopilus spectabilis subsp. junonius</name>
    <dbReference type="NCBI Taxonomy" id="109634"/>
    <lineage>
        <taxon>Eukaryota</taxon>
        <taxon>Fungi</taxon>
        <taxon>Dikarya</taxon>
        <taxon>Basidiomycota</taxon>
        <taxon>Agaricomycotina</taxon>
        <taxon>Agaricomycetes</taxon>
        <taxon>Agaricomycetidae</taxon>
        <taxon>Agaricales</taxon>
        <taxon>Agaricineae</taxon>
        <taxon>Hymenogastraceae</taxon>
        <taxon>Gymnopilus</taxon>
    </lineage>
</organism>